<evidence type="ECO:0000256" key="8">
    <source>
        <dbReference type="ARBA" id="ARBA00023277"/>
    </source>
</evidence>
<dbReference type="SUPFAM" id="SSF51126">
    <property type="entry name" value="Pectin lyase-like"/>
    <property type="match status" value="1"/>
</dbReference>
<comment type="function">
    <text evidence="12">Pectinolytic enzyme involved in the degradation of xylogalacturonan (xga), a galacturonan backbone heavily substituted with xylose, and which is one important component of the hairy regions of pectin. Activity requires a galacturonic acid backbone substituted with xylose.</text>
</comment>
<evidence type="ECO:0008006" key="16">
    <source>
        <dbReference type="Google" id="ProtNLM"/>
    </source>
</evidence>
<dbReference type="GO" id="GO:0005576">
    <property type="term" value="C:extracellular region"/>
    <property type="evidence" value="ECO:0007669"/>
    <property type="project" value="UniProtKB-SubCell"/>
</dbReference>
<dbReference type="EMBL" id="MLQL01000032">
    <property type="protein sequence ID" value="OQE15381.1"/>
    <property type="molecule type" value="Genomic_DNA"/>
</dbReference>
<dbReference type="STRING" id="254877.A0A1V6SMU6"/>
<keyword evidence="9 13" id="KW-0326">Glycosidase</keyword>
<keyword evidence="8" id="KW-0119">Carbohydrate metabolism</keyword>
<dbReference type="InterPro" id="IPR000743">
    <property type="entry name" value="Glyco_hydro_28"/>
</dbReference>
<evidence type="ECO:0000256" key="11">
    <source>
        <dbReference type="ARBA" id="ARBA00023326"/>
    </source>
</evidence>
<keyword evidence="15" id="KW-1185">Reference proteome</keyword>
<dbReference type="Gene3D" id="2.160.20.10">
    <property type="entry name" value="Single-stranded right-handed beta-helix, Pectin lyase-like"/>
    <property type="match status" value="1"/>
</dbReference>
<evidence type="ECO:0000313" key="15">
    <source>
        <dbReference type="Proteomes" id="UP000191342"/>
    </source>
</evidence>
<evidence type="ECO:0000256" key="5">
    <source>
        <dbReference type="ARBA" id="ARBA00022737"/>
    </source>
</evidence>
<comment type="caution">
    <text evidence="14">The sequence shown here is derived from an EMBL/GenBank/DDBJ whole genome shotgun (WGS) entry which is preliminary data.</text>
</comment>
<keyword evidence="4" id="KW-0732">Signal</keyword>
<dbReference type="AlphaFoldDB" id="A0A1V6SMU6"/>
<evidence type="ECO:0000256" key="4">
    <source>
        <dbReference type="ARBA" id="ARBA00022729"/>
    </source>
</evidence>
<dbReference type="Pfam" id="PF00295">
    <property type="entry name" value="Glyco_hydro_28"/>
    <property type="match status" value="1"/>
</dbReference>
<evidence type="ECO:0000256" key="2">
    <source>
        <dbReference type="ARBA" id="ARBA00008834"/>
    </source>
</evidence>
<dbReference type="PANTHER" id="PTHR31736">
    <property type="match status" value="1"/>
</dbReference>
<accession>A0A1V6SMU6</accession>
<gene>
    <name evidence="14" type="ORF">PENFLA_c032G03413</name>
</gene>
<dbReference type="PANTHER" id="PTHR31736:SF9">
    <property type="entry name" value="ENDO-XYLOGALACTURONAN HYDROLASE A-RELATED"/>
    <property type="match status" value="1"/>
</dbReference>
<evidence type="ECO:0000256" key="10">
    <source>
        <dbReference type="ARBA" id="ARBA00023316"/>
    </source>
</evidence>
<dbReference type="GO" id="GO:0000272">
    <property type="term" value="P:polysaccharide catabolic process"/>
    <property type="evidence" value="ECO:0007669"/>
    <property type="project" value="UniProtKB-KW"/>
</dbReference>
<dbReference type="GO" id="GO:0004650">
    <property type="term" value="F:polygalacturonase activity"/>
    <property type="evidence" value="ECO:0007669"/>
    <property type="project" value="InterPro"/>
</dbReference>
<dbReference type="GO" id="GO:0071555">
    <property type="term" value="P:cell wall organization"/>
    <property type="evidence" value="ECO:0007669"/>
    <property type="project" value="UniProtKB-KW"/>
</dbReference>
<organism evidence="14 15">
    <name type="scientific">Penicillium flavigenum</name>
    <dbReference type="NCBI Taxonomy" id="254877"/>
    <lineage>
        <taxon>Eukaryota</taxon>
        <taxon>Fungi</taxon>
        <taxon>Dikarya</taxon>
        <taxon>Ascomycota</taxon>
        <taxon>Pezizomycotina</taxon>
        <taxon>Eurotiomycetes</taxon>
        <taxon>Eurotiomycetidae</taxon>
        <taxon>Eurotiales</taxon>
        <taxon>Aspergillaceae</taxon>
        <taxon>Penicillium</taxon>
    </lineage>
</organism>
<evidence type="ECO:0000256" key="1">
    <source>
        <dbReference type="ARBA" id="ARBA00004613"/>
    </source>
</evidence>
<evidence type="ECO:0000256" key="7">
    <source>
        <dbReference type="ARBA" id="ARBA00023180"/>
    </source>
</evidence>
<dbReference type="Proteomes" id="UP000191342">
    <property type="component" value="Unassembled WGS sequence"/>
</dbReference>
<evidence type="ECO:0000256" key="3">
    <source>
        <dbReference type="ARBA" id="ARBA00022525"/>
    </source>
</evidence>
<comment type="similarity">
    <text evidence="2 13">Belongs to the glycosyl hydrolase 28 family.</text>
</comment>
<dbReference type="OrthoDB" id="187139at2759"/>
<keyword evidence="10" id="KW-0961">Cell wall biogenesis/degradation</keyword>
<evidence type="ECO:0000256" key="13">
    <source>
        <dbReference type="RuleBase" id="RU361169"/>
    </source>
</evidence>
<comment type="subcellular location">
    <subcellularLocation>
        <location evidence="1">Secreted</location>
    </subcellularLocation>
</comment>
<sequence>MASTSLIHTYDSPPDILINPDFIVHVQPKTEDTENPWSPVAAYAVDVANASTIRNDFNCHSVAVASFDFDGPVRVKVTYTPGSVDLAAIRPASQGITTELRDNIITFTLDRAQDVMLELNGNKWKALHLLTNTIDPDAPGEDTEDVWYFGPGLNQGSAYSKITDGVNLMVPSGTTVYIAGGAFVTCRLNFVGVSNSSVRGHGFILGPNGGYVYREHGGAIHMSQASNIRVEGVTSLGANGFSLSAGECTNVHVNRYRSFSSSGNGDGVDFFCSSDIMIENCFLRNSDDTIALYSHRWDWYGDSSNITIQNCVLLPDIAHAITMGTHGNCENPETTSNVTIRNIDILDQEENQLWYQGCIAINAADANLIQDVNIEDVRVERITCGQLFNIRVMQNEMWTTGPGRAIRNVTFKNISLCTRDSRTINPSLILGYNEARQVEDVTFENLKINDKVIHDQMEKPKWYMVSDFVPLFVNEHVKNVKFIAS</sequence>
<name>A0A1V6SMU6_9EURO</name>
<evidence type="ECO:0000256" key="6">
    <source>
        <dbReference type="ARBA" id="ARBA00022801"/>
    </source>
</evidence>
<keyword evidence="5" id="KW-0677">Repeat</keyword>
<keyword evidence="7" id="KW-0325">Glycoprotein</keyword>
<evidence type="ECO:0000256" key="9">
    <source>
        <dbReference type="ARBA" id="ARBA00023295"/>
    </source>
</evidence>
<keyword evidence="6 13" id="KW-0378">Hydrolase</keyword>
<dbReference type="InterPro" id="IPR012334">
    <property type="entry name" value="Pectin_lyas_fold"/>
</dbReference>
<proteinExistence type="inferred from homology"/>
<protein>
    <recommendedName>
        <fullName evidence="16">Endo-polygalacturonase</fullName>
    </recommendedName>
</protein>
<evidence type="ECO:0000256" key="12">
    <source>
        <dbReference type="ARBA" id="ARBA00037278"/>
    </source>
</evidence>
<keyword evidence="11" id="KW-0624">Polysaccharide degradation</keyword>
<keyword evidence="3" id="KW-0964">Secreted</keyword>
<reference evidence="15" key="1">
    <citation type="journal article" date="2017" name="Nat. Microbiol.">
        <title>Global analysis of biosynthetic gene clusters reveals vast potential of secondary metabolite production in Penicillium species.</title>
        <authorList>
            <person name="Nielsen J.C."/>
            <person name="Grijseels S."/>
            <person name="Prigent S."/>
            <person name="Ji B."/>
            <person name="Dainat J."/>
            <person name="Nielsen K.F."/>
            <person name="Frisvad J.C."/>
            <person name="Workman M."/>
            <person name="Nielsen J."/>
        </authorList>
    </citation>
    <scope>NUCLEOTIDE SEQUENCE [LARGE SCALE GENOMIC DNA]</scope>
    <source>
        <strain evidence="15">IBT 14082</strain>
    </source>
</reference>
<dbReference type="InterPro" id="IPR011050">
    <property type="entry name" value="Pectin_lyase_fold/virulence"/>
</dbReference>
<evidence type="ECO:0000313" key="14">
    <source>
        <dbReference type="EMBL" id="OQE15381.1"/>
    </source>
</evidence>